<dbReference type="Proteomes" id="UP000032214">
    <property type="component" value="Unassembled WGS sequence"/>
</dbReference>
<dbReference type="InterPro" id="IPR012340">
    <property type="entry name" value="NA-bd_OB-fold"/>
</dbReference>
<evidence type="ECO:0000313" key="6">
    <source>
        <dbReference type="Proteomes" id="UP000032214"/>
    </source>
</evidence>
<dbReference type="NCBIfam" id="NF007494">
    <property type="entry name" value="PRK10089.1-3"/>
    <property type="match status" value="1"/>
</dbReference>
<comment type="caution">
    <text evidence="5">The sequence shown here is derived from an EMBL/GenBank/DDBJ whole genome shotgun (WGS) entry which is preliminary data.</text>
</comment>
<dbReference type="Gene3D" id="2.40.50.140">
    <property type="entry name" value="Nucleic acid-binding proteins"/>
    <property type="match status" value="1"/>
</dbReference>
<evidence type="ECO:0000256" key="3">
    <source>
        <dbReference type="PROSITE-ProRule" id="PRU00209"/>
    </source>
</evidence>
<evidence type="ECO:0000256" key="1">
    <source>
        <dbReference type="ARBA" id="ARBA00022555"/>
    </source>
</evidence>
<dbReference type="Pfam" id="PF01588">
    <property type="entry name" value="tRNA_bind"/>
    <property type="match status" value="1"/>
</dbReference>
<evidence type="ECO:0000313" key="5">
    <source>
        <dbReference type="EMBL" id="KIX85326.1"/>
    </source>
</evidence>
<gene>
    <name evidence="5" type="ORF">J120_03420</name>
</gene>
<evidence type="ECO:0000256" key="2">
    <source>
        <dbReference type="ARBA" id="ARBA00022884"/>
    </source>
</evidence>
<keyword evidence="6" id="KW-1185">Reference proteome</keyword>
<keyword evidence="2 3" id="KW-0694">RNA-binding</keyword>
<accession>A0A0D2JE63</accession>
<dbReference type="InterPro" id="IPR002547">
    <property type="entry name" value="tRNA-bd_dom"/>
</dbReference>
<protein>
    <submittedName>
        <fullName evidence="5">tRNA-binding protein</fullName>
    </submittedName>
</protein>
<dbReference type="SUPFAM" id="SSF50249">
    <property type="entry name" value="Nucleic acid-binding proteins"/>
    <property type="match status" value="1"/>
</dbReference>
<dbReference type="STRING" id="1306947.J120_03420"/>
<dbReference type="PROSITE" id="PS50886">
    <property type="entry name" value="TRBD"/>
    <property type="match status" value="1"/>
</dbReference>
<keyword evidence="1 3" id="KW-0820">tRNA-binding</keyword>
<organism evidence="5 6">
    <name type="scientific">candidate division TM6 bacterium JCVI TM6SC1</name>
    <dbReference type="NCBI Taxonomy" id="1306947"/>
    <lineage>
        <taxon>Bacteria</taxon>
        <taxon>Candidatus Babelota</taxon>
        <taxon>Vermiphilus</taxon>
    </lineage>
</organism>
<dbReference type="GO" id="GO:0000049">
    <property type="term" value="F:tRNA binding"/>
    <property type="evidence" value="ECO:0007669"/>
    <property type="project" value="UniProtKB-UniRule"/>
</dbReference>
<dbReference type="EMBL" id="ARQD01000002">
    <property type="protein sequence ID" value="KIX85326.1"/>
    <property type="molecule type" value="Genomic_DNA"/>
</dbReference>
<name>A0A0D2JE63_9BACT</name>
<dbReference type="eggNOG" id="COG0073">
    <property type="taxonomic scope" value="Bacteria"/>
</dbReference>
<evidence type="ECO:0000259" key="4">
    <source>
        <dbReference type="PROSITE" id="PS50886"/>
    </source>
</evidence>
<dbReference type="FunFam" id="2.40.50.140:FF:000165">
    <property type="entry name" value="Chaperone CsaA"/>
    <property type="match status" value="1"/>
</dbReference>
<reference evidence="5 6" key="1">
    <citation type="journal article" date="2013" name="Proc. Natl. Acad. Sci. U.S.A.">
        <title>Candidate phylum TM6 genome recovered from a hospital sink biofilm provides genomic insights into this uncultivated phylum.</title>
        <authorList>
            <person name="McLean J.S."/>
            <person name="Lombardo M.J."/>
            <person name="Badger J.H."/>
            <person name="Edlund A."/>
            <person name="Novotny M."/>
            <person name="Yee-Greenbaum J."/>
            <person name="Vyahhi N."/>
            <person name="Hall A.P."/>
            <person name="Yang Y."/>
            <person name="Dupont C.L."/>
            <person name="Ziegler M.G."/>
            <person name="Chitsaz H."/>
            <person name="Allen A.E."/>
            <person name="Yooseph S."/>
            <person name="Tesler G."/>
            <person name="Pevzner P.A."/>
            <person name="Friedman R.M."/>
            <person name="Nealson K.H."/>
            <person name="Venter J.C."/>
            <person name="Lasken R.S."/>
        </authorList>
    </citation>
    <scope>NUCLEOTIDE SEQUENCE [LARGE SCALE GENOMIC DNA]</scope>
    <source>
        <strain evidence="5 6">TM6SC1</strain>
    </source>
</reference>
<dbReference type="NCBIfam" id="TIGR02222">
    <property type="entry name" value="chap_CsaA"/>
    <property type="match status" value="1"/>
</dbReference>
<dbReference type="InterPro" id="IPR008231">
    <property type="entry name" value="CsaA"/>
</dbReference>
<dbReference type="CDD" id="cd02798">
    <property type="entry name" value="tRNA_bind_CsaA"/>
    <property type="match status" value="1"/>
</dbReference>
<proteinExistence type="predicted"/>
<dbReference type="NCBIfam" id="NF007495">
    <property type="entry name" value="PRK10089.1-4"/>
    <property type="match status" value="1"/>
</dbReference>
<sequence length="112" mass="12285">MESQGLEHFSKCQLHIGTIISAEDFPQARKPAYKLIIDFGPVIGIKKSSAQITHNYTIDNLIGLQVLCLINVAPKQIGPFFSEVFTLGVADQHGHTVLVTPERPAVIGTKLY</sequence>
<dbReference type="AlphaFoldDB" id="A0A0D2JE63"/>
<feature type="domain" description="TRNA-binding" evidence="4">
    <location>
        <begin position="8"/>
        <end position="112"/>
    </location>
</feature>